<dbReference type="AlphaFoldDB" id="Q08Y59"/>
<sequence>MRTDEISVHGDARIGLGQFVGGILQILELLLR</sequence>
<organism evidence="1 2">
    <name type="scientific">Stigmatella aurantiaca (strain DW4/3-1)</name>
    <dbReference type="NCBI Taxonomy" id="378806"/>
    <lineage>
        <taxon>Bacteria</taxon>
        <taxon>Pseudomonadati</taxon>
        <taxon>Myxococcota</taxon>
        <taxon>Myxococcia</taxon>
        <taxon>Myxococcales</taxon>
        <taxon>Cystobacterineae</taxon>
        <taxon>Archangiaceae</taxon>
        <taxon>Stigmatella</taxon>
    </lineage>
</organism>
<comment type="caution">
    <text evidence="1">The sequence shown here is derived from an EMBL/GenBank/DDBJ whole genome shotgun (WGS) entry which is preliminary data.</text>
</comment>
<name>Q08Y59_STIAD</name>
<proteinExistence type="predicted"/>
<evidence type="ECO:0000313" key="1">
    <source>
        <dbReference type="EMBL" id="EAU65427.1"/>
    </source>
</evidence>
<reference evidence="1 2" key="1">
    <citation type="submission" date="2006-04" db="EMBL/GenBank/DDBJ databases">
        <authorList>
            <person name="Nierman W.C."/>
        </authorList>
    </citation>
    <scope>NUCLEOTIDE SEQUENCE [LARGE SCALE GENOMIC DNA]</scope>
    <source>
        <strain evidence="1 2">DW4/3-1</strain>
    </source>
</reference>
<evidence type="ECO:0000313" key="2">
    <source>
        <dbReference type="Proteomes" id="UP000032702"/>
    </source>
</evidence>
<protein>
    <submittedName>
        <fullName evidence="1">Uncharacterized protein</fullName>
    </submittedName>
</protein>
<dbReference type="EMBL" id="AAMD01000082">
    <property type="protein sequence ID" value="EAU65427.1"/>
    <property type="molecule type" value="Genomic_DNA"/>
</dbReference>
<dbReference type="Proteomes" id="UP000032702">
    <property type="component" value="Unassembled WGS sequence"/>
</dbReference>
<gene>
    <name evidence="1" type="ORF">STIAU_2881</name>
</gene>
<accession>Q08Y59</accession>
<feature type="non-terminal residue" evidence="1">
    <location>
        <position position="32"/>
    </location>
</feature>